<dbReference type="EMBL" id="ADZX01000895">
    <property type="protein sequence ID" value="EFK95084.1"/>
    <property type="molecule type" value="Genomic_DNA"/>
</dbReference>
<accession>D9PMX9</accession>
<gene>
    <name evidence="1" type="ORF">LDC_2908</name>
</gene>
<evidence type="ECO:0000313" key="1">
    <source>
        <dbReference type="EMBL" id="EFK95084.1"/>
    </source>
</evidence>
<organism evidence="1">
    <name type="scientific">sediment metagenome</name>
    <dbReference type="NCBI Taxonomy" id="749907"/>
    <lineage>
        <taxon>unclassified sequences</taxon>
        <taxon>metagenomes</taxon>
        <taxon>ecological metagenomes</taxon>
    </lineage>
</organism>
<sequence length="129" mass="14215">MHTIEGRLVVDRTLFRPARPDLGLPPFDDAPEFPYNVIPDALHLAGGLLPLELRAEGRGVKASTVPPLDGIEFSSRMGRFTDTPCSDWSDGWQPARVQRDAGRTRIELQGAFPRTARGASRCSWSTARS</sequence>
<comment type="caution">
    <text evidence="1">The sequence shown here is derived from an EMBL/GenBank/DDBJ whole genome shotgun (WGS) entry which is preliminary data.</text>
</comment>
<proteinExistence type="predicted"/>
<reference evidence="1" key="1">
    <citation type="submission" date="2010-07" db="EMBL/GenBank/DDBJ databases">
        <authorList>
            <consortium name="CONSOLIDER consortium CSD2007-00005"/>
            <person name="Guazzaroni M.-E."/>
            <person name="Richter M."/>
            <person name="Garcia-Salamanca A."/>
            <person name="Yarza P."/>
            <person name="Ferrer M."/>
        </authorList>
    </citation>
    <scope>NUCLEOTIDE SEQUENCE</scope>
</reference>
<dbReference type="AlphaFoldDB" id="D9PMX9"/>
<protein>
    <submittedName>
        <fullName evidence="1">Uncharacterized protein</fullName>
    </submittedName>
</protein>
<reference evidence="1" key="2">
    <citation type="journal article" date="2011" name="Microb. Ecol.">
        <title>Taxonomic and Functional Metagenomic Profiling of the Microbial Community in the Anoxic Sediment of a Sub-saline Shallow Lake (Laguna de Carrizo, Central Spain).</title>
        <authorList>
            <person name="Ferrer M."/>
            <person name="Guazzaroni M.E."/>
            <person name="Richter M."/>
            <person name="Garcia-Salamanca A."/>
            <person name="Yarza P."/>
            <person name="Suarez-Suarez A."/>
            <person name="Solano J."/>
            <person name="Alcaide M."/>
            <person name="van Dillewijn P."/>
            <person name="Molina-Henares M.A."/>
            <person name="Lopez-Cortes N."/>
            <person name="Al-Ramahi Y."/>
            <person name="Guerrero C."/>
            <person name="Acosta A."/>
            <person name="de Eugenio L.I."/>
            <person name="Martinez V."/>
            <person name="Marques S."/>
            <person name="Rojo F."/>
            <person name="Santero E."/>
            <person name="Genilloud O."/>
            <person name="Perez-Perez J."/>
            <person name="Rossello-Mora R."/>
            <person name="Ramos J.L."/>
        </authorList>
    </citation>
    <scope>NUCLEOTIDE SEQUENCE</scope>
</reference>
<name>D9PMX9_9ZZZZ</name>